<dbReference type="PANTHER" id="PTHR43016:SF16">
    <property type="entry name" value="METALLOPROTEASE, PUTATIVE (AFU_ORTHOLOGUE AFUA_4G07610)-RELATED"/>
    <property type="match status" value="1"/>
</dbReference>
<reference evidence="4 5" key="1">
    <citation type="journal article" date="2018" name="BMC Genomics">
        <title>Genomic evidence for intraspecific hybridization in a clonal and extremely halotolerant yeast.</title>
        <authorList>
            <person name="Gostincar C."/>
            <person name="Stajich J.E."/>
            <person name="Zupancic J."/>
            <person name="Zalar P."/>
            <person name="Gunde-Cimerman N."/>
        </authorList>
    </citation>
    <scope>NUCLEOTIDE SEQUENCE [LARGE SCALE GENOMIC DNA]</scope>
    <source>
        <strain evidence="4 5">EXF-120</strain>
    </source>
</reference>
<dbReference type="Pfam" id="PF05193">
    <property type="entry name" value="Peptidase_M16_C"/>
    <property type="match status" value="1"/>
</dbReference>
<keyword evidence="1" id="KW-0472">Membrane</keyword>
<dbReference type="FunFam" id="3.30.830.10:FF:000015">
    <property type="entry name" value="Putative zinc metalloprotease"/>
    <property type="match status" value="1"/>
</dbReference>
<dbReference type="Pfam" id="PF00675">
    <property type="entry name" value="Peptidase_M16"/>
    <property type="match status" value="1"/>
</dbReference>
<keyword evidence="1" id="KW-0812">Transmembrane</keyword>
<evidence type="ECO:0000313" key="4">
    <source>
        <dbReference type="EMBL" id="RMZ22179.1"/>
    </source>
</evidence>
<feature type="transmembrane region" description="Helical" evidence="1">
    <location>
        <begin position="76"/>
        <end position="98"/>
    </location>
</feature>
<dbReference type="EMBL" id="QWIT01000592">
    <property type="protein sequence ID" value="RMZ22179.1"/>
    <property type="molecule type" value="Genomic_DNA"/>
</dbReference>
<dbReference type="Gene3D" id="3.30.830.10">
    <property type="entry name" value="Metalloenzyme, LuxS/M16 peptidase-like"/>
    <property type="match status" value="4"/>
</dbReference>
<dbReference type="InterPro" id="IPR011249">
    <property type="entry name" value="Metalloenz_LuxS/M16"/>
</dbReference>
<dbReference type="SUPFAM" id="SSF63411">
    <property type="entry name" value="LuxS/MPP-like metallohydrolase"/>
    <property type="match status" value="4"/>
</dbReference>
<comment type="caution">
    <text evidence="4">The sequence shown here is derived from an EMBL/GenBank/DDBJ whole genome shotgun (WGS) entry which is preliminary data.</text>
</comment>
<evidence type="ECO:0000313" key="5">
    <source>
        <dbReference type="Proteomes" id="UP000281677"/>
    </source>
</evidence>
<protein>
    <recommendedName>
        <fullName evidence="6">Peptidase M16 C-terminal domain-containing protein</fullName>
    </recommendedName>
</protein>
<evidence type="ECO:0000256" key="1">
    <source>
        <dbReference type="SAM" id="Phobius"/>
    </source>
</evidence>
<name>A0A3M7I9H3_HORWE</name>
<dbReference type="Proteomes" id="UP000281677">
    <property type="component" value="Unassembled WGS sequence"/>
</dbReference>
<accession>A0A3M7I9H3</accession>
<dbReference type="InterPro" id="IPR011765">
    <property type="entry name" value="Pept_M16_N"/>
</dbReference>
<keyword evidence="1" id="KW-1133">Transmembrane helix</keyword>
<feature type="domain" description="Peptidase M16 C-terminal" evidence="3">
    <location>
        <begin position="298"/>
        <end position="484"/>
    </location>
</feature>
<dbReference type="FunFam" id="3.30.830.10:FF:000031">
    <property type="entry name" value="Putative zinc metalloprotease"/>
    <property type="match status" value="1"/>
</dbReference>
<evidence type="ECO:0000259" key="2">
    <source>
        <dbReference type="Pfam" id="PF00675"/>
    </source>
</evidence>
<organism evidence="4 5">
    <name type="scientific">Hortaea werneckii</name>
    <name type="common">Black yeast</name>
    <name type="synonym">Cladosporium werneckii</name>
    <dbReference type="NCBI Taxonomy" id="91943"/>
    <lineage>
        <taxon>Eukaryota</taxon>
        <taxon>Fungi</taxon>
        <taxon>Dikarya</taxon>
        <taxon>Ascomycota</taxon>
        <taxon>Pezizomycotina</taxon>
        <taxon>Dothideomycetes</taxon>
        <taxon>Dothideomycetidae</taxon>
        <taxon>Mycosphaerellales</taxon>
        <taxon>Teratosphaeriaceae</taxon>
        <taxon>Hortaea</taxon>
    </lineage>
</organism>
<evidence type="ECO:0008006" key="6">
    <source>
        <dbReference type="Google" id="ProtNLM"/>
    </source>
</evidence>
<feature type="domain" description="Peptidase M16 N-terminal" evidence="2">
    <location>
        <begin position="158"/>
        <end position="241"/>
    </location>
</feature>
<proteinExistence type="predicted"/>
<sequence>MPQLSRSEFDSFERLLLSVSGIGCTNFENLSQVVELDNDSSSMRSILQGLQCMECPESLVNTRFASWVELLMEHLLEIWCIVSVYLLGLIVLVLLDVFRMPATRERTPHFNEVQKFTLDYAPITITQYESTRTGMRIAVVDQKGPKVNGYFALATEIHDDSGAPHTLEHLCFMGSKAYNYKGLLDKLATRQYSMTNAWTATDQTAYTLDTAGWDAFAQMLPVYLDHLIVPTLTDSGCYTEVHHVDGSGNDAGVVYSEMQGVQNMPEEISELTLKRLMYPEGNGYRYETGGMMEQLRVLSADRIRDFHKEMYQPKNLRLVISGEVNHSELLQIVDQFEDSILEDVPAVDAPFKRPWTESDPTPPLKQSIVKKVQFPEADESVGEITIGFFGPKYNEHLPVSALSVLIHYLAGSPVSVVENTLVEKEQLCSMVQADMEFRPDMTISFILSAVETQKLEEVEQRFMNLLKEVASEPINMSYMQNCIKRLRRMVVSRSENAGSLFSTIVIDDHLFGRRTGEDLQTLKDLSEYEELEQWSETQWREYLSKWLADANHVSVLAEPSKALSKKMREEEKARVKAQQEKLGEEGLKKLAEKLQHAQDENNKPVPQDLLEKWPIPSTDSIRFITTETARAGAAREQGQLSNAAQQAIDRDDDGSPLFIHFEHIPSNFVRVKLAISTSAVPTDLKPLLGLYVMNFFTTPVMRNAQRVKFEDVVLDLERETVDYALDTQRGNPEMISIAFEAETDRYEAVIGWIRTLLFDAIHDPVRLHASLTKILADLPEEKREGDSMAAAVMAMIQYKQSSSERARSTLSKSLYLKRTKKMLKREPEAVVEKFTRLCNALHRPENFRVYVAADVVKKLQKPVTTWKVLTDGLDMSKPIEPLPDRKANLSDLGKNPGNAAYIVPIGAIDSSYGLLATKGPESYDHPDLPALTVAATYMDAVEGPLWAAVRGTGLAYGTGWRVNVDSGMLSYRIYRSPDAYKALSVSKEQIEGYASGSIPLDKLALEGAISEIVLNMANEQPTMATAASGSFINQVIRGIAKDWNHQMLSKVRQVTPEQVREAMTKYMVPAFTPQNGILISRDSSRGKK</sequence>
<gene>
    <name evidence="4" type="ORF">D0859_13809</name>
</gene>
<dbReference type="OrthoDB" id="4953at2759"/>
<dbReference type="AlphaFoldDB" id="A0A3M7I9H3"/>
<dbReference type="InterPro" id="IPR007863">
    <property type="entry name" value="Peptidase_M16_C"/>
</dbReference>
<dbReference type="GO" id="GO:0046872">
    <property type="term" value="F:metal ion binding"/>
    <property type="evidence" value="ECO:0007669"/>
    <property type="project" value="InterPro"/>
</dbReference>
<dbReference type="PANTHER" id="PTHR43016">
    <property type="entry name" value="PRESEQUENCE PROTEASE"/>
    <property type="match status" value="1"/>
</dbReference>
<evidence type="ECO:0000259" key="3">
    <source>
        <dbReference type="Pfam" id="PF05193"/>
    </source>
</evidence>